<organism evidence="1 2">
    <name type="scientific">Lithocarpus litseifolius</name>
    <dbReference type="NCBI Taxonomy" id="425828"/>
    <lineage>
        <taxon>Eukaryota</taxon>
        <taxon>Viridiplantae</taxon>
        <taxon>Streptophyta</taxon>
        <taxon>Embryophyta</taxon>
        <taxon>Tracheophyta</taxon>
        <taxon>Spermatophyta</taxon>
        <taxon>Magnoliopsida</taxon>
        <taxon>eudicotyledons</taxon>
        <taxon>Gunneridae</taxon>
        <taxon>Pentapetalae</taxon>
        <taxon>rosids</taxon>
        <taxon>fabids</taxon>
        <taxon>Fagales</taxon>
        <taxon>Fagaceae</taxon>
        <taxon>Lithocarpus</taxon>
    </lineage>
</organism>
<gene>
    <name evidence="1" type="ORF">SO802_009983</name>
</gene>
<dbReference type="EMBL" id="JAZDWU010000003">
    <property type="protein sequence ID" value="KAL0008481.1"/>
    <property type="molecule type" value="Genomic_DNA"/>
</dbReference>
<proteinExistence type="predicted"/>
<dbReference type="Proteomes" id="UP001459277">
    <property type="component" value="Unassembled WGS sequence"/>
</dbReference>
<name>A0AAW2DIJ3_9ROSI</name>
<reference evidence="1 2" key="1">
    <citation type="submission" date="2024-01" db="EMBL/GenBank/DDBJ databases">
        <title>A telomere-to-telomere, gap-free genome of sweet tea (Lithocarpus litseifolius).</title>
        <authorList>
            <person name="Zhou J."/>
        </authorList>
    </citation>
    <scope>NUCLEOTIDE SEQUENCE [LARGE SCALE GENOMIC DNA]</scope>
    <source>
        <strain evidence="1">Zhou-2022a</strain>
        <tissue evidence="1">Leaf</tissue>
    </source>
</reference>
<dbReference type="AlphaFoldDB" id="A0AAW2DIJ3"/>
<protein>
    <submittedName>
        <fullName evidence="1">Uncharacterized protein</fullName>
    </submittedName>
</protein>
<accession>A0AAW2DIJ3</accession>
<evidence type="ECO:0000313" key="2">
    <source>
        <dbReference type="Proteomes" id="UP001459277"/>
    </source>
</evidence>
<keyword evidence="2" id="KW-1185">Reference proteome</keyword>
<evidence type="ECO:0000313" key="1">
    <source>
        <dbReference type="EMBL" id="KAL0008481.1"/>
    </source>
</evidence>
<sequence>MITSMEDPIAQKILRALDEHGEALKKMVLLGWRNLNSRSLYIWKSMMMRWKWKNGMKRIKTNIEGISNLRSLSQKPWP</sequence>
<comment type="caution">
    <text evidence="1">The sequence shown here is derived from an EMBL/GenBank/DDBJ whole genome shotgun (WGS) entry which is preliminary data.</text>
</comment>